<comment type="caution">
    <text evidence="7">The sequence shown here is derived from an EMBL/GenBank/DDBJ whole genome shotgun (WGS) entry which is preliminary data.</text>
</comment>
<evidence type="ECO:0000259" key="6">
    <source>
        <dbReference type="PROSITE" id="PS51085"/>
    </source>
</evidence>
<dbReference type="Gene3D" id="1.10.150.120">
    <property type="entry name" value="[2Fe-2S]-binding domain"/>
    <property type="match status" value="1"/>
</dbReference>
<proteinExistence type="predicted"/>
<organism evidence="7 8">
    <name type="scientific">Streptomyces bambusae</name>
    <dbReference type="NCBI Taxonomy" id="1550616"/>
    <lineage>
        <taxon>Bacteria</taxon>
        <taxon>Bacillati</taxon>
        <taxon>Actinomycetota</taxon>
        <taxon>Actinomycetes</taxon>
        <taxon>Kitasatosporales</taxon>
        <taxon>Streptomycetaceae</taxon>
        <taxon>Streptomyces</taxon>
    </lineage>
</organism>
<accession>A0ABS6ZEE1</accession>
<dbReference type="InterPro" id="IPR051452">
    <property type="entry name" value="Diverse_Oxidoreductases"/>
</dbReference>
<reference evidence="7 8" key="1">
    <citation type="submission" date="2019-12" db="EMBL/GenBank/DDBJ databases">
        <title>Genome sequence of Streptomyces bambusae.</title>
        <authorList>
            <person name="Bansal K."/>
            <person name="Choksket S."/>
            <person name="Korpole S."/>
            <person name="Patil P.B."/>
        </authorList>
    </citation>
    <scope>NUCLEOTIDE SEQUENCE [LARGE SCALE GENOMIC DNA]</scope>
    <source>
        <strain evidence="7 8">SK60</strain>
    </source>
</reference>
<keyword evidence="5" id="KW-0411">Iron-sulfur</keyword>
<keyword evidence="8" id="KW-1185">Reference proteome</keyword>
<keyword evidence="1" id="KW-0001">2Fe-2S</keyword>
<keyword evidence="3" id="KW-0560">Oxidoreductase</keyword>
<feature type="domain" description="2Fe-2S ferredoxin-type" evidence="6">
    <location>
        <begin position="9"/>
        <end position="85"/>
    </location>
</feature>
<protein>
    <submittedName>
        <fullName evidence="7">2Fe-2S iron-sulfur cluster binding domain-containing protein</fullName>
    </submittedName>
</protein>
<dbReference type="EMBL" id="WTFF01000320">
    <property type="protein sequence ID" value="MBW5485956.1"/>
    <property type="molecule type" value="Genomic_DNA"/>
</dbReference>
<dbReference type="InterPro" id="IPR001041">
    <property type="entry name" value="2Fe-2S_ferredoxin-type"/>
</dbReference>
<dbReference type="PROSITE" id="PS00197">
    <property type="entry name" value="2FE2S_FER_1"/>
    <property type="match status" value="1"/>
</dbReference>
<dbReference type="SUPFAM" id="SSF47741">
    <property type="entry name" value="CO dehydrogenase ISP C-domain like"/>
    <property type="match status" value="1"/>
</dbReference>
<evidence type="ECO:0000313" key="8">
    <source>
        <dbReference type="Proteomes" id="UP000812013"/>
    </source>
</evidence>
<dbReference type="InterPro" id="IPR012675">
    <property type="entry name" value="Beta-grasp_dom_sf"/>
</dbReference>
<dbReference type="InterPro" id="IPR002888">
    <property type="entry name" value="2Fe-2S-bd"/>
</dbReference>
<dbReference type="SUPFAM" id="SSF54292">
    <property type="entry name" value="2Fe-2S ferredoxin-like"/>
    <property type="match status" value="1"/>
</dbReference>
<dbReference type="PROSITE" id="PS51085">
    <property type="entry name" value="2FE2S_FER_2"/>
    <property type="match status" value="1"/>
</dbReference>
<evidence type="ECO:0000313" key="7">
    <source>
        <dbReference type="EMBL" id="MBW5485956.1"/>
    </source>
</evidence>
<dbReference type="Pfam" id="PF00111">
    <property type="entry name" value="Fer2"/>
    <property type="match status" value="1"/>
</dbReference>
<gene>
    <name evidence="7" type="ORF">GPJ59_29840</name>
</gene>
<dbReference type="InterPro" id="IPR006058">
    <property type="entry name" value="2Fe2S_fd_BS"/>
</dbReference>
<dbReference type="Proteomes" id="UP000812013">
    <property type="component" value="Unassembled WGS sequence"/>
</dbReference>
<evidence type="ECO:0000256" key="2">
    <source>
        <dbReference type="ARBA" id="ARBA00022723"/>
    </source>
</evidence>
<name>A0ABS6ZEE1_9ACTN</name>
<dbReference type="PANTHER" id="PTHR44379:SF8">
    <property type="entry name" value="XANTHINE DEHYDROGENASE IRON-SULFUR-BINDING SUBUNIT XDHC-RELATED"/>
    <property type="match status" value="1"/>
</dbReference>
<keyword evidence="2" id="KW-0479">Metal-binding</keyword>
<evidence type="ECO:0000256" key="3">
    <source>
        <dbReference type="ARBA" id="ARBA00023002"/>
    </source>
</evidence>
<dbReference type="InterPro" id="IPR036884">
    <property type="entry name" value="2Fe-2S-bd_dom_sf"/>
</dbReference>
<sequence>MTSEATEPVSLKLTVNGDPCALEVEARRSLADVLRRDLGLTGTRVGCETGVCGSCTVLLDDEPVRACTVLAVQADGQRVETVESLAEDDGRLGPLQQAFKDHFALQCGFCTPGFLMLGTALLRREPRPCRDRIRACVSANLCRCTGYSPVVDAIEAVGR</sequence>
<dbReference type="PANTHER" id="PTHR44379">
    <property type="entry name" value="OXIDOREDUCTASE WITH IRON-SULFUR SUBUNIT"/>
    <property type="match status" value="1"/>
</dbReference>
<dbReference type="RefSeq" id="WP_219671044.1">
    <property type="nucleotide sequence ID" value="NZ_WTFF01000320.1"/>
</dbReference>
<dbReference type="CDD" id="cd00207">
    <property type="entry name" value="fer2"/>
    <property type="match status" value="1"/>
</dbReference>
<keyword evidence="4" id="KW-0408">Iron</keyword>
<evidence type="ECO:0000256" key="5">
    <source>
        <dbReference type="ARBA" id="ARBA00023014"/>
    </source>
</evidence>
<evidence type="ECO:0000256" key="4">
    <source>
        <dbReference type="ARBA" id="ARBA00023004"/>
    </source>
</evidence>
<dbReference type="Gene3D" id="3.10.20.30">
    <property type="match status" value="1"/>
</dbReference>
<dbReference type="InterPro" id="IPR036010">
    <property type="entry name" value="2Fe-2S_ferredoxin-like_sf"/>
</dbReference>
<evidence type="ECO:0000256" key="1">
    <source>
        <dbReference type="ARBA" id="ARBA00022714"/>
    </source>
</evidence>
<dbReference type="Pfam" id="PF01799">
    <property type="entry name" value="Fer2_2"/>
    <property type="match status" value="1"/>
</dbReference>